<sequence length="80" mass="9040">MKPEAITAKIRESLPDAKVELRDLTGTEDHWEAVIVSESFRGKTPIQRHRLVFDALAEEMKGPIHAFTMKAWTPDQVPGN</sequence>
<dbReference type="PIRSF" id="PIRSF003113">
    <property type="entry name" value="BolA"/>
    <property type="match status" value="1"/>
</dbReference>
<evidence type="ECO:0000313" key="3">
    <source>
        <dbReference type="EMBL" id="ACY12904.1"/>
    </source>
</evidence>
<dbReference type="InterPro" id="IPR002634">
    <property type="entry name" value="BolA"/>
</dbReference>
<evidence type="ECO:0000256" key="2">
    <source>
        <dbReference type="RuleBase" id="RU003860"/>
    </source>
</evidence>
<keyword evidence="4" id="KW-1185">Reference proteome</keyword>
<reference evidence="3 4" key="1">
    <citation type="journal article" date="2010" name="Stand. Genomic Sci.">
        <title>Complete genome sequence of Haliangium ochraceum type strain (SMP-2).</title>
        <authorList>
            <consortium name="US DOE Joint Genome Institute (JGI-PGF)"/>
            <person name="Ivanova N."/>
            <person name="Daum C."/>
            <person name="Lang E."/>
            <person name="Abt B."/>
            <person name="Kopitz M."/>
            <person name="Saunders E."/>
            <person name="Lapidus A."/>
            <person name="Lucas S."/>
            <person name="Glavina Del Rio T."/>
            <person name="Nolan M."/>
            <person name="Tice H."/>
            <person name="Copeland A."/>
            <person name="Cheng J.F."/>
            <person name="Chen F."/>
            <person name="Bruce D."/>
            <person name="Goodwin L."/>
            <person name="Pitluck S."/>
            <person name="Mavromatis K."/>
            <person name="Pati A."/>
            <person name="Mikhailova N."/>
            <person name="Chen A."/>
            <person name="Palaniappan K."/>
            <person name="Land M."/>
            <person name="Hauser L."/>
            <person name="Chang Y.J."/>
            <person name="Jeffries C.D."/>
            <person name="Detter J.C."/>
            <person name="Brettin T."/>
            <person name="Rohde M."/>
            <person name="Goker M."/>
            <person name="Bristow J."/>
            <person name="Markowitz V."/>
            <person name="Eisen J.A."/>
            <person name="Hugenholtz P."/>
            <person name="Kyrpides N.C."/>
            <person name="Klenk H.P."/>
        </authorList>
    </citation>
    <scope>NUCLEOTIDE SEQUENCE [LARGE SCALE GENOMIC DNA]</scope>
    <source>
        <strain evidence="4">DSM 14365 / CIP 107738 / JCM 11303 / AJ 13395 / SMP-2</strain>
    </source>
</reference>
<dbReference type="Proteomes" id="UP000001880">
    <property type="component" value="Chromosome"/>
</dbReference>
<name>D0LHP2_HALO1</name>
<gene>
    <name evidence="3" type="ordered locus">Hoch_0263</name>
</gene>
<dbReference type="Pfam" id="PF01722">
    <property type="entry name" value="BolA"/>
    <property type="match status" value="1"/>
</dbReference>
<dbReference type="eggNOG" id="COG0271">
    <property type="taxonomic scope" value="Bacteria"/>
</dbReference>
<dbReference type="HOGENOM" id="CLU_109462_4_2_7"/>
<proteinExistence type="inferred from homology"/>
<dbReference type="InterPro" id="IPR050961">
    <property type="entry name" value="BolA/IbaG_stress_morph_reg"/>
</dbReference>
<evidence type="ECO:0000256" key="1">
    <source>
        <dbReference type="ARBA" id="ARBA00005578"/>
    </source>
</evidence>
<dbReference type="PANTHER" id="PTHR46229">
    <property type="entry name" value="BOLA TRANSCRIPTION REGULATOR"/>
    <property type="match status" value="1"/>
</dbReference>
<organism evidence="3 4">
    <name type="scientific">Haliangium ochraceum (strain DSM 14365 / JCM 11303 / SMP-2)</name>
    <dbReference type="NCBI Taxonomy" id="502025"/>
    <lineage>
        <taxon>Bacteria</taxon>
        <taxon>Pseudomonadati</taxon>
        <taxon>Myxococcota</taxon>
        <taxon>Polyangia</taxon>
        <taxon>Haliangiales</taxon>
        <taxon>Kofleriaceae</taxon>
        <taxon>Haliangium</taxon>
    </lineage>
</organism>
<dbReference type="InterPro" id="IPR036065">
    <property type="entry name" value="BolA-like_sf"/>
</dbReference>
<dbReference type="AlphaFoldDB" id="D0LHP2"/>
<dbReference type="SUPFAM" id="SSF82657">
    <property type="entry name" value="BolA-like"/>
    <property type="match status" value="1"/>
</dbReference>
<dbReference type="STRING" id="502025.Hoch_0263"/>
<dbReference type="Gene3D" id="3.30.300.90">
    <property type="entry name" value="BolA-like"/>
    <property type="match status" value="1"/>
</dbReference>
<dbReference type="RefSeq" id="WP_012825531.1">
    <property type="nucleotide sequence ID" value="NC_013440.1"/>
</dbReference>
<protein>
    <submittedName>
        <fullName evidence="3">BolA family protein</fullName>
    </submittedName>
</protein>
<evidence type="ECO:0000313" key="4">
    <source>
        <dbReference type="Proteomes" id="UP000001880"/>
    </source>
</evidence>
<dbReference type="EMBL" id="CP001804">
    <property type="protein sequence ID" value="ACY12904.1"/>
    <property type="molecule type" value="Genomic_DNA"/>
</dbReference>
<dbReference type="KEGG" id="hoh:Hoch_0263"/>
<dbReference type="PANTHER" id="PTHR46229:SF2">
    <property type="entry name" value="BOLA-LIKE PROTEIN 1"/>
    <property type="match status" value="1"/>
</dbReference>
<accession>D0LHP2</accession>
<comment type="similarity">
    <text evidence="1 2">Belongs to the BolA/IbaG family.</text>
</comment>